<dbReference type="EMBL" id="FNKB01000001">
    <property type="protein sequence ID" value="SDQ19849.1"/>
    <property type="molecule type" value="Genomic_DNA"/>
</dbReference>
<dbReference type="PANTHER" id="PTHR12526">
    <property type="entry name" value="GLYCOSYLTRANSFERASE"/>
    <property type="match status" value="1"/>
</dbReference>
<dbReference type="SUPFAM" id="SSF53756">
    <property type="entry name" value="UDP-Glycosyltransferase/glycogen phosphorylase"/>
    <property type="match status" value="1"/>
</dbReference>
<dbReference type="GO" id="GO:0016757">
    <property type="term" value="F:glycosyltransferase activity"/>
    <property type="evidence" value="ECO:0007669"/>
    <property type="project" value="UniProtKB-KW"/>
</dbReference>
<protein>
    <submittedName>
        <fullName evidence="6">Glycosyltransferase involved in cell wall bisynthesis</fullName>
    </submittedName>
</protein>
<dbReference type="AlphaFoldDB" id="A0A1H0YXB1"/>
<name>A0A1H0YXB1_9MICO</name>
<keyword evidence="3 6" id="KW-0808">Transferase</keyword>
<gene>
    <name evidence="6" type="ORF">SAMN04488565_1272</name>
</gene>
<dbReference type="CDD" id="cd03801">
    <property type="entry name" value="GT4_PimA-like"/>
    <property type="match status" value="1"/>
</dbReference>
<evidence type="ECO:0000256" key="1">
    <source>
        <dbReference type="ARBA" id="ARBA00009481"/>
    </source>
</evidence>
<dbReference type="OrthoDB" id="3171021at2"/>
<evidence type="ECO:0000256" key="3">
    <source>
        <dbReference type="ARBA" id="ARBA00022679"/>
    </source>
</evidence>
<dbReference type="PANTHER" id="PTHR12526:SF640">
    <property type="entry name" value="COLANIC ACID BIOSYNTHESIS GLYCOSYLTRANSFERASE WCAL-RELATED"/>
    <property type="match status" value="1"/>
</dbReference>
<evidence type="ECO:0000313" key="6">
    <source>
        <dbReference type="EMBL" id="SDQ19849.1"/>
    </source>
</evidence>
<dbReference type="Gene3D" id="3.40.50.2000">
    <property type="entry name" value="Glycogen Phosphorylase B"/>
    <property type="match status" value="2"/>
</dbReference>
<dbReference type="Proteomes" id="UP000182690">
    <property type="component" value="Unassembled WGS sequence"/>
</dbReference>
<reference evidence="6 7" key="1">
    <citation type="submission" date="2016-10" db="EMBL/GenBank/DDBJ databases">
        <authorList>
            <person name="de Groot N.N."/>
        </authorList>
    </citation>
    <scope>NUCLEOTIDE SEQUENCE [LARGE SCALE GENOMIC DNA]</scope>
    <source>
        <strain evidence="6 7">DSM 22788</strain>
    </source>
</reference>
<dbReference type="InterPro" id="IPR028098">
    <property type="entry name" value="Glyco_trans_4-like_N"/>
</dbReference>
<evidence type="ECO:0000259" key="4">
    <source>
        <dbReference type="Pfam" id="PF00534"/>
    </source>
</evidence>
<evidence type="ECO:0000256" key="2">
    <source>
        <dbReference type="ARBA" id="ARBA00022676"/>
    </source>
</evidence>
<dbReference type="Pfam" id="PF13439">
    <property type="entry name" value="Glyco_transf_4"/>
    <property type="match status" value="1"/>
</dbReference>
<evidence type="ECO:0000313" key="7">
    <source>
        <dbReference type="Proteomes" id="UP000182690"/>
    </source>
</evidence>
<dbReference type="Pfam" id="PF00534">
    <property type="entry name" value="Glycos_transf_1"/>
    <property type="match status" value="1"/>
</dbReference>
<dbReference type="STRING" id="1079994.SAMN04488565_1272"/>
<accession>A0A1H0YXB1</accession>
<dbReference type="InterPro" id="IPR001296">
    <property type="entry name" value="Glyco_trans_1"/>
</dbReference>
<proteinExistence type="inferred from homology"/>
<evidence type="ECO:0000259" key="5">
    <source>
        <dbReference type="Pfam" id="PF13439"/>
    </source>
</evidence>
<keyword evidence="2" id="KW-0328">Glycosyltransferase</keyword>
<feature type="domain" description="Glycosyl transferase family 1" evidence="4">
    <location>
        <begin position="188"/>
        <end position="341"/>
    </location>
</feature>
<feature type="domain" description="Glycosyltransferase subfamily 4-like N-terminal" evidence="5">
    <location>
        <begin position="29"/>
        <end position="168"/>
    </location>
</feature>
<comment type="similarity">
    <text evidence="1">Belongs to the glycosyltransferase group 1 family. Glycosyltransferase 4 subfamily.</text>
</comment>
<dbReference type="eggNOG" id="COG0438">
    <property type="taxonomic scope" value="Bacteria"/>
</dbReference>
<organism evidence="6 7">
    <name type="scientific">Leucobacter chromiiresistens</name>
    <dbReference type="NCBI Taxonomy" id="1079994"/>
    <lineage>
        <taxon>Bacteria</taxon>
        <taxon>Bacillati</taxon>
        <taxon>Actinomycetota</taxon>
        <taxon>Actinomycetes</taxon>
        <taxon>Micrococcales</taxon>
        <taxon>Microbacteriaceae</taxon>
        <taxon>Leucobacter</taxon>
    </lineage>
</organism>
<dbReference type="RefSeq" id="WP_010154913.1">
    <property type="nucleotide sequence ID" value="NZ_FNKB01000001.1"/>
</dbReference>
<sequence length="372" mass="40073">MRVLVVTPWFPSRMHTGSGVFNLRDAEMIAAGRDVRVLHLIRPDWYLEAEEAGTDLSVRRVPFSATRPRTWRGARSAIRGELARADVLHTMAFPALLPFWGLRVRLPWVHSEHWSGLAKPVTGVKGGIKRLVFRRLRRPDRVVAVSASLARSIRRWCRAEPRVIENAVPMPPLGRHSTPAAVGAAVRLIAVGGLTPHKGPGIAVDTLAELVRRGVDAELRWVGQGPERGAVDAAVAEAGLQSRVHLLGQLERADLEAELLAAHVFVLPTAGETFGIALAEALACGLPVVASGTGGHTGLLEEFAAARLAKRAAPDLADAVQELLRADSVEQRAATAAQARERFSPERRSEAYAAVYAEAREQAGAAADSGVR</sequence>